<feature type="region of interest" description="Disordered" evidence="1">
    <location>
        <begin position="190"/>
        <end position="210"/>
    </location>
</feature>
<feature type="compositionally biased region" description="Polar residues" evidence="1">
    <location>
        <begin position="353"/>
        <end position="370"/>
    </location>
</feature>
<accession>A0A9C5Z2B9</accession>
<evidence type="ECO:0000313" key="3">
    <source>
        <dbReference type="RefSeq" id="XP_037891793.1"/>
    </source>
</evidence>
<feature type="compositionally biased region" description="Acidic residues" evidence="1">
    <location>
        <begin position="1575"/>
        <end position="1584"/>
    </location>
</feature>
<evidence type="ECO:0000313" key="2">
    <source>
        <dbReference type="Proteomes" id="UP000092443"/>
    </source>
</evidence>
<name>A0A9C5Z2B9_9MUSC</name>
<feature type="compositionally biased region" description="Polar residues" evidence="1">
    <location>
        <begin position="1726"/>
        <end position="1742"/>
    </location>
</feature>
<dbReference type="Proteomes" id="UP000092443">
    <property type="component" value="Unplaced"/>
</dbReference>
<feature type="region of interest" description="Disordered" evidence="1">
    <location>
        <begin position="1"/>
        <end position="46"/>
    </location>
</feature>
<dbReference type="GeneID" id="119638831"/>
<feature type="region of interest" description="Disordered" evidence="1">
    <location>
        <begin position="733"/>
        <end position="780"/>
    </location>
</feature>
<proteinExistence type="predicted"/>
<feature type="compositionally biased region" description="Low complexity" evidence="1">
    <location>
        <begin position="10"/>
        <end position="36"/>
    </location>
</feature>
<dbReference type="RefSeq" id="XP_037891793.1">
    <property type="nucleotide sequence ID" value="XM_038035865.1"/>
</dbReference>
<dbReference type="KEGG" id="gfs:119638831"/>
<feature type="region of interest" description="Disordered" evidence="1">
    <location>
        <begin position="1359"/>
        <end position="1391"/>
    </location>
</feature>
<feature type="compositionally biased region" description="Basic residues" evidence="1">
    <location>
        <begin position="1204"/>
        <end position="1214"/>
    </location>
</feature>
<evidence type="ECO:0000313" key="4">
    <source>
        <dbReference type="RefSeq" id="XP_037891794.1"/>
    </source>
</evidence>
<gene>
    <name evidence="3 4 5" type="primary">LOC119638831</name>
</gene>
<feature type="region of interest" description="Disordered" evidence="1">
    <location>
        <begin position="393"/>
        <end position="415"/>
    </location>
</feature>
<reference evidence="3 4" key="1">
    <citation type="submission" date="2025-04" db="UniProtKB">
        <authorList>
            <consortium name="RefSeq"/>
        </authorList>
    </citation>
    <scope>IDENTIFICATION</scope>
    <source>
        <tissue evidence="3 4">Whole body pupa</tissue>
    </source>
</reference>
<feature type="compositionally biased region" description="Basic and acidic residues" evidence="1">
    <location>
        <begin position="757"/>
        <end position="780"/>
    </location>
</feature>
<organism evidence="2 3">
    <name type="scientific">Glossina fuscipes</name>
    <dbReference type="NCBI Taxonomy" id="7396"/>
    <lineage>
        <taxon>Eukaryota</taxon>
        <taxon>Metazoa</taxon>
        <taxon>Ecdysozoa</taxon>
        <taxon>Arthropoda</taxon>
        <taxon>Hexapoda</taxon>
        <taxon>Insecta</taxon>
        <taxon>Pterygota</taxon>
        <taxon>Neoptera</taxon>
        <taxon>Endopterygota</taxon>
        <taxon>Diptera</taxon>
        <taxon>Brachycera</taxon>
        <taxon>Muscomorpha</taxon>
        <taxon>Hippoboscoidea</taxon>
        <taxon>Glossinidae</taxon>
        <taxon>Glossina</taxon>
    </lineage>
</organism>
<feature type="region of interest" description="Disordered" evidence="1">
    <location>
        <begin position="1538"/>
        <end position="1613"/>
    </location>
</feature>
<dbReference type="RefSeq" id="XP_037891795.1">
    <property type="nucleotide sequence ID" value="XM_038035867.1"/>
</dbReference>
<feature type="compositionally biased region" description="Low complexity" evidence="1">
    <location>
        <begin position="1558"/>
        <end position="1567"/>
    </location>
</feature>
<feature type="compositionally biased region" description="Basic and acidic residues" evidence="1">
    <location>
        <begin position="99"/>
        <end position="110"/>
    </location>
</feature>
<feature type="region of interest" description="Disordered" evidence="1">
    <location>
        <begin position="1722"/>
        <end position="1752"/>
    </location>
</feature>
<sequence length="1752" mass="197233">MERGQEKYLSSGSNTTNTTPSRPASRRTSTIITRESLPTPPPDPRVREAQENVFIYPPITKNFSSELQGLLKFGERQNEYQKLLRQSIASDCRKSHKNSTKEDSSTDEADRCECCEKLRKEFEYIMEPLQNRLNSNITNALAAYGAMDQLNRMYTMWEHYIIVEKELRQSKERLRYVNLLQRKMPQVIDEKNIKDRPATTTAPTSSSKDVDNKDIEKSIALLETILKPEQIAATKSQEIKVHRERSRSFMIEDIPSLREARESDKNNAVKQHLLRRQSTYGDSKSKVSKWTKVKAAFKWEKANVPVITEGTRDVLTPNNAEVARYLRVPSVPCGGSSADSILSSSSGHLLSEGTMSSASSMDDIDNNAQPNMRKDSSKNYVMNSAAEKKVAEETKTLDTSLPNESHKCVSPTKSTSNKSLRKYKTITDFEVVPEDVETDLSGTGKRKTRVPPRPLNLNIKQDLTDIDLNYYTTSPHLLKASPKDGTQSLNRTAVKKISSPVNSSVPSSPSRHSDCFIEFESEDLSSGDFSESNSPNDLMTRKSFEQQQLEINRRYELLRIKLDKEFEAKRKEWEKMKTSRGKNSTLVLNKFAYNFLLYESLAGISLITANKTPEPLSPSPSMMSNNLTTKFLEENLTPDFKKKLQKWRVKKQASIGGIQSQATLHTTTPKENVTASATLTPTCVKENNNIKIDWNLWKTGQLKLEGQGLSPLPEQKDLPEEFQKKLEQWNKIKRGGSSTSCADSLKRSHKHGSGGSRKGESDDDKKAEKHKPPDKEKSERLAKLKAIVGDHPAKEIEVKTSAGVMKFEGISRKFTRKLYEWEKARGIGPEASTFALLHPGYCPIDVKRIPKETNAQENPPTLSRSLSLDSVAPSAAIPMISQQASSLSLNDVNDLKNIEEKGVNSTEVLTLGNEFKRFEEPEAVVVEVEDHIVETASALITANPWDKQQTPIYKYEEITCNDFCNTRRVQSFESHTNVTPLLNVLKNTEELLKLLKQKSPDIGENMILKQCESVVTLIRNSYTYYSENLTKPALVNAISDAQVKLSRLRDLSAKSPLDEACCQEIMKERNAEYNEEFHGLRECLEVLKHNLLGNGPLCSRDNVPDINITSEDGLESSVITQPGDTTCDQMSTTLEATDELSASVVENDTETPNVTVTRTGSGSGGGGKKKIRLRKVGSRQNSKTDSDSSDEDNNYGSNLETPRRLKRKSYRLKQRSFDDDPKLNADDMIYTLKVKPGQRIEENRESAPLKEPIRTAASLILPLTISTSLPNVFVKTKRKLFTTVQEPAAVDGLTVIEQEVDNSPVEQIQKNDLKLNAVTLEDNESKSDYWTYNAKIKQLEQQVKPRLLLVHKSLSLDDTRTDMETNDSNDKKSHSMENIRNKKLTKATRPPLANDSFRLINKIKGSHIEGKTKKINSANEKIEHVFKKHADKTHTRGITVKKIETKISKSQTANTVSTDKFDNTLPRIHRKWERKSLTPTTQYTKFNYPEPATSEPSSPMYAETYYKPATPLTERALRLKKAKEDFLKGFADFPSLQQAQPHKLETKQLSQWPEKGQSDLSLSSVTTTDERSLVDDESTEMEQEEIPKSLSANTLRDETPATHSDTGTDQDFGALYNSFPRQVTRSRKITSKLGFATLASKLRKVKGKKKPKNTSSETISNVPLTASNSNSALSTLCRQSLWSDVIAIPRLINSDDMTSPSTINKSKSSPHALQQARQNITEESKANVNIQNERLNKSQSEQYVKRHKESYV</sequence>
<feature type="region of interest" description="Disordered" evidence="1">
    <location>
        <begin position="336"/>
        <end position="375"/>
    </location>
</feature>
<feature type="compositionally biased region" description="Polar residues" evidence="1">
    <location>
        <begin position="1145"/>
        <end position="1159"/>
    </location>
</feature>
<feature type="region of interest" description="Disordered" evidence="1">
    <location>
        <begin position="1145"/>
        <end position="1219"/>
    </location>
</feature>
<feature type="compositionally biased region" description="Basic and acidic residues" evidence="1">
    <location>
        <begin position="1359"/>
        <end position="1380"/>
    </location>
</feature>
<feature type="region of interest" description="Disordered" evidence="1">
    <location>
        <begin position="91"/>
        <end position="110"/>
    </location>
</feature>
<feature type="compositionally biased region" description="Low complexity" evidence="1">
    <location>
        <begin position="198"/>
        <end position="207"/>
    </location>
</feature>
<evidence type="ECO:0000256" key="1">
    <source>
        <dbReference type="SAM" id="MobiDB-lite"/>
    </source>
</evidence>
<feature type="compositionally biased region" description="Basic residues" evidence="1">
    <location>
        <begin position="1167"/>
        <end position="1177"/>
    </location>
</feature>
<keyword evidence="2" id="KW-1185">Reference proteome</keyword>
<feature type="compositionally biased region" description="Low complexity" evidence="1">
    <location>
        <begin position="336"/>
        <end position="351"/>
    </location>
</feature>
<protein>
    <submittedName>
        <fullName evidence="3 4">Uncharacterized protein LOC119638831 isoform X1</fullName>
    </submittedName>
</protein>
<evidence type="ECO:0000313" key="5">
    <source>
        <dbReference type="RefSeq" id="XP_037891795.1"/>
    </source>
</evidence>
<dbReference type="RefSeq" id="XP_037891794.1">
    <property type="nucleotide sequence ID" value="XM_038035866.1"/>
</dbReference>